<evidence type="ECO:0000256" key="1">
    <source>
        <dbReference type="ARBA" id="ARBA00006284"/>
    </source>
</evidence>
<dbReference type="InterPro" id="IPR004381">
    <property type="entry name" value="Glycerate_kinase"/>
</dbReference>
<dbReference type="RefSeq" id="WP_371569183.1">
    <property type="nucleotide sequence ID" value="NZ_JASMRN010000004.1"/>
</dbReference>
<dbReference type="NCBIfam" id="TIGR00045">
    <property type="entry name" value="glycerate kinase"/>
    <property type="match status" value="1"/>
</dbReference>
<comment type="similarity">
    <text evidence="1 4">Belongs to the glycerate kinase type-1 family.</text>
</comment>
<dbReference type="Gene3D" id="3.40.50.10350">
    <property type="entry name" value="Glycerate kinase, domain 1"/>
    <property type="match status" value="1"/>
</dbReference>
<reference evidence="5 6" key="1">
    <citation type="submission" date="2023-05" db="EMBL/GenBank/DDBJ databases">
        <title>Adaptations of aquatic viruses from atmosphere-close ecosystems of the Central Arctic Ocean.</title>
        <authorList>
            <person name="Rahlff J."/>
            <person name="Holmfeldt K."/>
        </authorList>
    </citation>
    <scope>NUCLEOTIDE SEQUENCE [LARGE SCALE GENOMIC DNA]</scope>
    <source>
        <strain evidence="5 6">Arc14</strain>
    </source>
</reference>
<dbReference type="Proteomes" id="UP001568894">
    <property type="component" value="Unassembled WGS sequence"/>
</dbReference>
<dbReference type="SUPFAM" id="SSF110738">
    <property type="entry name" value="Glycerate kinase I"/>
    <property type="match status" value="1"/>
</dbReference>
<evidence type="ECO:0000256" key="3">
    <source>
        <dbReference type="ARBA" id="ARBA00022777"/>
    </source>
</evidence>
<keyword evidence="6" id="KW-1185">Reference proteome</keyword>
<name>A0ABV4KEQ5_9FLAO</name>
<dbReference type="PIRSF" id="PIRSF006078">
    <property type="entry name" value="GlxK"/>
    <property type="match status" value="1"/>
</dbReference>
<protein>
    <submittedName>
        <fullName evidence="5">Glycerate kinase</fullName>
        <ecNumber evidence="5">2.7.1.31</ecNumber>
    </submittedName>
</protein>
<evidence type="ECO:0000256" key="4">
    <source>
        <dbReference type="PIRNR" id="PIRNR006078"/>
    </source>
</evidence>
<dbReference type="InterPro" id="IPR018193">
    <property type="entry name" value="Glyc_kinase_flavodox-like_fold"/>
</dbReference>
<evidence type="ECO:0000256" key="2">
    <source>
        <dbReference type="ARBA" id="ARBA00022679"/>
    </source>
</evidence>
<evidence type="ECO:0000313" key="6">
    <source>
        <dbReference type="Proteomes" id="UP001568894"/>
    </source>
</evidence>
<gene>
    <name evidence="5" type="ORF">QO192_06840</name>
</gene>
<proteinExistence type="inferred from homology"/>
<dbReference type="EC" id="2.7.1.31" evidence="5"/>
<evidence type="ECO:0000313" key="5">
    <source>
        <dbReference type="EMBL" id="MEZ7514999.1"/>
    </source>
</evidence>
<dbReference type="GO" id="GO:0008887">
    <property type="term" value="F:glycerate kinase activity"/>
    <property type="evidence" value="ECO:0007669"/>
    <property type="project" value="UniProtKB-EC"/>
</dbReference>
<keyword evidence="3 4" id="KW-0418">Kinase</keyword>
<dbReference type="Gene3D" id="3.90.1510.10">
    <property type="entry name" value="Glycerate kinase, domain 2"/>
    <property type="match status" value="1"/>
</dbReference>
<comment type="caution">
    <text evidence="5">The sequence shown here is derived from an EMBL/GenBank/DDBJ whole genome shotgun (WGS) entry which is preliminary data.</text>
</comment>
<dbReference type="InterPro" id="IPR018197">
    <property type="entry name" value="Glycerate_kinase_RE-like"/>
</dbReference>
<dbReference type="EMBL" id="JASMRN010000004">
    <property type="protein sequence ID" value="MEZ7514999.1"/>
    <property type="molecule type" value="Genomic_DNA"/>
</dbReference>
<organism evidence="5 6">
    <name type="scientific">Flavobacterium frigidarium</name>
    <dbReference type="NCBI Taxonomy" id="99286"/>
    <lineage>
        <taxon>Bacteria</taxon>
        <taxon>Pseudomonadati</taxon>
        <taxon>Bacteroidota</taxon>
        <taxon>Flavobacteriia</taxon>
        <taxon>Flavobacteriales</taxon>
        <taxon>Flavobacteriaceae</taxon>
        <taxon>Flavobacterium</taxon>
    </lineage>
</organism>
<dbReference type="PANTHER" id="PTHR21599">
    <property type="entry name" value="GLYCERATE KINASE"/>
    <property type="match status" value="1"/>
</dbReference>
<dbReference type="Pfam" id="PF02595">
    <property type="entry name" value="Gly_kinase"/>
    <property type="match status" value="1"/>
</dbReference>
<dbReference type="InterPro" id="IPR036129">
    <property type="entry name" value="Glycerate_kinase_sf"/>
</dbReference>
<keyword evidence="2 4" id="KW-0808">Transferase</keyword>
<sequence length="375" mass="40080">MKVIIAPDKFKGSLSAMEVCKAINRGLKNWDPAIETILHPLADGGEGTLAILQNYFELAKIEVVVKNPLFKDITASYLVSKDTAFIEMSHASGLQLLQIEERDCMHTTTIGTGQLIADAIKKGYKKIVLFIGGSATNDGGIGMAAALGYDFFDSKGAVLSPVGASLIAIDSIDSSNRKLELNDIEFTVVCDVKNPLYGPNGAAYIYGAQKGASAESIALLDMGLQNFSKQVEIHLKIDVATILGGGAAGGLGAGAVCFLNAKIKSGIDFIMDQTNFDVAITGKDTLIITGEGSLDKQTVEGKVIKGISDRAHKNKIPFVIIAGIIKDQELIKEKLQPHSMHAIMDVAVSTIDAMSNAAKHIEFIAYQLIKDYFKN</sequence>
<dbReference type="PANTHER" id="PTHR21599:SF0">
    <property type="entry name" value="GLYCERATE KINASE"/>
    <property type="match status" value="1"/>
</dbReference>
<accession>A0ABV4KEQ5</accession>